<dbReference type="Proteomes" id="UP000642748">
    <property type="component" value="Unassembled WGS sequence"/>
</dbReference>
<keyword evidence="3" id="KW-0804">Transcription</keyword>
<reference evidence="6" key="1">
    <citation type="submission" date="2021-01" db="EMBL/GenBank/DDBJ databases">
        <title>Whole genome shotgun sequence of Rugosimonospora africana NBRC 104875.</title>
        <authorList>
            <person name="Komaki H."/>
            <person name="Tamura T."/>
        </authorList>
    </citation>
    <scope>NUCLEOTIDE SEQUENCE</scope>
    <source>
        <strain evidence="6">NBRC 104875</strain>
    </source>
</reference>
<evidence type="ECO:0000313" key="6">
    <source>
        <dbReference type="EMBL" id="GIH15694.1"/>
    </source>
</evidence>
<evidence type="ECO:0000313" key="7">
    <source>
        <dbReference type="Proteomes" id="UP000642748"/>
    </source>
</evidence>
<evidence type="ECO:0000259" key="5">
    <source>
        <dbReference type="PROSITE" id="PS50932"/>
    </source>
</evidence>
<dbReference type="Pfam" id="PF13377">
    <property type="entry name" value="Peripla_BP_3"/>
    <property type="match status" value="1"/>
</dbReference>
<gene>
    <name evidence="6" type="ORF">Raf01_38660</name>
</gene>
<dbReference type="CDD" id="cd01392">
    <property type="entry name" value="HTH_LacI"/>
    <property type="match status" value="1"/>
</dbReference>
<dbReference type="GO" id="GO:0003700">
    <property type="term" value="F:DNA-binding transcription factor activity"/>
    <property type="evidence" value="ECO:0007669"/>
    <property type="project" value="TreeGrafter"/>
</dbReference>
<dbReference type="AlphaFoldDB" id="A0A8J3QS58"/>
<dbReference type="CDD" id="cd06267">
    <property type="entry name" value="PBP1_LacI_sugar_binding-like"/>
    <property type="match status" value="1"/>
</dbReference>
<keyword evidence="1" id="KW-0805">Transcription regulation</keyword>
<dbReference type="SUPFAM" id="SSF53822">
    <property type="entry name" value="Periplasmic binding protein-like I"/>
    <property type="match status" value="1"/>
</dbReference>
<keyword evidence="7" id="KW-1185">Reference proteome</keyword>
<comment type="caution">
    <text evidence="6">The sequence shown here is derived from an EMBL/GenBank/DDBJ whole genome shotgun (WGS) entry which is preliminary data.</text>
</comment>
<evidence type="ECO:0000256" key="1">
    <source>
        <dbReference type="ARBA" id="ARBA00023015"/>
    </source>
</evidence>
<dbReference type="PANTHER" id="PTHR30146">
    <property type="entry name" value="LACI-RELATED TRANSCRIPTIONAL REPRESSOR"/>
    <property type="match status" value="1"/>
</dbReference>
<name>A0A8J3QS58_9ACTN</name>
<evidence type="ECO:0000256" key="3">
    <source>
        <dbReference type="ARBA" id="ARBA00023163"/>
    </source>
</evidence>
<dbReference type="SMART" id="SM00354">
    <property type="entry name" value="HTH_LACI"/>
    <property type="match status" value="1"/>
</dbReference>
<dbReference type="EMBL" id="BONZ01000036">
    <property type="protein sequence ID" value="GIH15694.1"/>
    <property type="molecule type" value="Genomic_DNA"/>
</dbReference>
<dbReference type="SUPFAM" id="SSF47413">
    <property type="entry name" value="lambda repressor-like DNA-binding domains"/>
    <property type="match status" value="1"/>
</dbReference>
<dbReference type="InterPro" id="IPR046335">
    <property type="entry name" value="LacI/GalR-like_sensor"/>
</dbReference>
<dbReference type="Gene3D" id="1.10.260.40">
    <property type="entry name" value="lambda repressor-like DNA-binding domains"/>
    <property type="match status" value="1"/>
</dbReference>
<dbReference type="PANTHER" id="PTHR30146:SF109">
    <property type="entry name" value="HTH-TYPE TRANSCRIPTIONAL REGULATOR GALS"/>
    <property type="match status" value="1"/>
</dbReference>
<dbReference type="GO" id="GO:0000976">
    <property type="term" value="F:transcription cis-regulatory region binding"/>
    <property type="evidence" value="ECO:0007669"/>
    <property type="project" value="TreeGrafter"/>
</dbReference>
<dbReference type="Gene3D" id="3.40.50.2300">
    <property type="match status" value="2"/>
</dbReference>
<organism evidence="6 7">
    <name type="scientific">Rugosimonospora africana</name>
    <dbReference type="NCBI Taxonomy" id="556532"/>
    <lineage>
        <taxon>Bacteria</taxon>
        <taxon>Bacillati</taxon>
        <taxon>Actinomycetota</taxon>
        <taxon>Actinomycetes</taxon>
        <taxon>Micromonosporales</taxon>
        <taxon>Micromonosporaceae</taxon>
        <taxon>Rugosimonospora</taxon>
    </lineage>
</organism>
<feature type="compositionally biased region" description="Polar residues" evidence="4">
    <location>
        <begin position="1"/>
        <end position="11"/>
    </location>
</feature>
<dbReference type="PROSITE" id="PS50932">
    <property type="entry name" value="HTH_LACI_2"/>
    <property type="match status" value="1"/>
</dbReference>
<feature type="domain" description="HTH lacI-type" evidence="5">
    <location>
        <begin position="18"/>
        <end position="72"/>
    </location>
</feature>
<accession>A0A8J3QS58</accession>
<dbReference type="Pfam" id="PF00356">
    <property type="entry name" value="LacI"/>
    <property type="match status" value="1"/>
</dbReference>
<proteinExistence type="predicted"/>
<dbReference type="InterPro" id="IPR000843">
    <property type="entry name" value="HTH_LacI"/>
</dbReference>
<evidence type="ECO:0000256" key="4">
    <source>
        <dbReference type="SAM" id="MobiDB-lite"/>
    </source>
</evidence>
<protein>
    <submittedName>
        <fullName evidence="6">LacI family transcriptional regulator</fullName>
    </submittedName>
</protein>
<sequence>MVRAGSLSNHGRPQPRRPTMADVAREAGVALRTVSRFVNGDATVGEDFADRIRRAIETLDWQPDERARQLRSGRTRTIGAAVRNISDAHPVLRAVDESARAAGLTVVAMSTEDDEEREREAVVSMCRRRMDGIIIEPIAENHGYLQPEIDSGMPVVAFDRPATGVEVDTVLSDNRGGIALAFEHLVRQGHRRIGYIGDDERIYTGHERAVAFHECLRAHCSAATGMVHPGPIDPARIAAALNRLRSDPEPATAILTGNASTTVAVIRQLGGDFGSIALVGFDDFALADLLRPGLTVVAQGEAEIGRTAIDLFQARAADPSRPVQTVTVPTTLIPRGSGELAP</sequence>
<keyword evidence="2" id="KW-0238">DNA-binding</keyword>
<dbReference type="InterPro" id="IPR010982">
    <property type="entry name" value="Lambda_DNA-bd_dom_sf"/>
</dbReference>
<feature type="region of interest" description="Disordered" evidence="4">
    <location>
        <begin position="1"/>
        <end position="20"/>
    </location>
</feature>
<dbReference type="InterPro" id="IPR028082">
    <property type="entry name" value="Peripla_BP_I"/>
</dbReference>
<evidence type="ECO:0000256" key="2">
    <source>
        <dbReference type="ARBA" id="ARBA00023125"/>
    </source>
</evidence>